<sequence>MESTYTAKLNKKTSIPVVSKSVIVPFILITSLFALWGFANDITNPMVSAFKKVLELSNTEASLVQAAFYGGYFTMAIPAALFVNKFSYKKGIMIGLALYATGAFLFFPAAAYESFSFFLVALYILTFGLAFLETTANPYILAMGAPETATQRLNLAQAFNPVGSIAGLLIARSFILDALQSDDTNESGDVFYDQLSESAKATIRTADLEIIRNPYVILGGVVLVFLIIIGIMKMPRNKEQEGKVNFFESVKRLWSSKKFAGGVIAQIFYVGAQIMCWTYVYQYAEPLGIDNATAIYYGAAALIIFLIGRAVGTALMRYVNSGKLLMYFAIGAFLLTLVTIFVGGMTGLYALVGVSFFMSIMFPTIYGIALEGQGPDAKFGAAFLVMAIVGGAFMPYLQGYILDFGGPGYVDTLILGVPEVNFSFILPLICFVVIGIYGRQVYKVYHTN</sequence>
<feature type="transmembrane region" description="Helical" evidence="6">
    <location>
        <begin position="153"/>
        <end position="175"/>
    </location>
</feature>
<keyword evidence="2" id="KW-1003">Cell membrane</keyword>
<feature type="transmembrane region" description="Helical" evidence="6">
    <location>
        <begin position="215"/>
        <end position="232"/>
    </location>
</feature>
<feature type="transmembrane region" description="Helical" evidence="6">
    <location>
        <begin position="115"/>
        <end position="132"/>
    </location>
</feature>
<keyword evidence="3 6" id="KW-0812">Transmembrane</keyword>
<comment type="caution">
    <text evidence="7">The sequence shown here is derived from an EMBL/GenBank/DDBJ whole genome shotgun (WGS) entry which is preliminary data.</text>
</comment>
<accession>A0ABQ1WNX5</accession>
<dbReference type="NCBIfam" id="TIGR00885">
    <property type="entry name" value="fucP"/>
    <property type="match status" value="1"/>
</dbReference>
<gene>
    <name evidence="7" type="primary">fucP</name>
    <name evidence="7" type="ORF">GCM10011532_25000</name>
</gene>
<keyword evidence="5 6" id="KW-0472">Membrane</keyword>
<proteinExistence type="predicted"/>
<dbReference type="InterPro" id="IPR011701">
    <property type="entry name" value="MFS"/>
</dbReference>
<keyword evidence="8" id="KW-1185">Reference proteome</keyword>
<feature type="transmembrane region" description="Helical" evidence="6">
    <location>
        <begin position="21"/>
        <end position="39"/>
    </location>
</feature>
<keyword evidence="4 6" id="KW-1133">Transmembrane helix</keyword>
<reference evidence="8" key="1">
    <citation type="journal article" date="2019" name="Int. J. Syst. Evol. Microbiol.">
        <title>The Global Catalogue of Microorganisms (GCM) 10K type strain sequencing project: providing services to taxonomists for standard genome sequencing and annotation.</title>
        <authorList>
            <consortium name="The Broad Institute Genomics Platform"/>
            <consortium name="The Broad Institute Genome Sequencing Center for Infectious Disease"/>
            <person name="Wu L."/>
            <person name="Ma J."/>
        </authorList>
    </citation>
    <scope>NUCLEOTIDE SEQUENCE [LARGE SCALE GENOMIC DNA]</scope>
    <source>
        <strain evidence="8">CGMCC 1.15422</strain>
    </source>
</reference>
<dbReference type="PANTHER" id="PTHR43702">
    <property type="entry name" value="L-FUCOSE-PROTON SYMPORTER"/>
    <property type="match status" value="1"/>
</dbReference>
<evidence type="ECO:0000256" key="4">
    <source>
        <dbReference type="ARBA" id="ARBA00022989"/>
    </source>
</evidence>
<feature type="transmembrane region" description="Helical" evidence="6">
    <location>
        <begin position="259"/>
        <end position="282"/>
    </location>
</feature>
<dbReference type="RefSeq" id="WP_011709580.1">
    <property type="nucleotide sequence ID" value="NZ_BMIX01000005.1"/>
</dbReference>
<dbReference type="SUPFAM" id="SSF103473">
    <property type="entry name" value="MFS general substrate transporter"/>
    <property type="match status" value="1"/>
</dbReference>
<dbReference type="Pfam" id="PF07690">
    <property type="entry name" value="MFS_1"/>
    <property type="match status" value="1"/>
</dbReference>
<comment type="subcellular location">
    <subcellularLocation>
        <location evidence="1">Cell inner membrane</location>
        <topology evidence="1">Multi-pass membrane protein</topology>
    </subcellularLocation>
</comment>
<organism evidence="7 8">
    <name type="scientific">Christiangramia forsetii</name>
    <dbReference type="NCBI Taxonomy" id="411153"/>
    <lineage>
        <taxon>Bacteria</taxon>
        <taxon>Pseudomonadati</taxon>
        <taxon>Bacteroidota</taxon>
        <taxon>Flavobacteriia</taxon>
        <taxon>Flavobacteriales</taxon>
        <taxon>Flavobacteriaceae</taxon>
        <taxon>Christiangramia</taxon>
    </lineage>
</organism>
<evidence type="ECO:0000256" key="2">
    <source>
        <dbReference type="ARBA" id="ARBA00022475"/>
    </source>
</evidence>
<evidence type="ECO:0000313" key="8">
    <source>
        <dbReference type="Proteomes" id="UP000605733"/>
    </source>
</evidence>
<dbReference type="CDD" id="cd17394">
    <property type="entry name" value="MFS_FucP_like"/>
    <property type="match status" value="1"/>
</dbReference>
<dbReference type="Proteomes" id="UP000605733">
    <property type="component" value="Unassembled WGS sequence"/>
</dbReference>
<feature type="transmembrane region" description="Helical" evidence="6">
    <location>
        <begin position="66"/>
        <end position="84"/>
    </location>
</feature>
<dbReference type="InterPro" id="IPR036259">
    <property type="entry name" value="MFS_trans_sf"/>
</dbReference>
<feature type="transmembrane region" description="Helical" evidence="6">
    <location>
        <begin position="422"/>
        <end position="442"/>
    </location>
</feature>
<dbReference type="EMBL" id="BMIX01000005">
    <property type="protein sequence ID" value="GGG40263.1"/>
    <property type="molecule type" value="Genomic_DNA"/>
</dbReference>
<dbReference type="InterPro" id="IPR005275">
    <property type="entry name" value="Lfuc_symporter_FucP"/>
</dbReference>
<protein>
    <submittedName>
        <fullName evidence="7">L-fucose permease</fullName>
    </submittedName>
</protein>
<name>A0ABQ1WNX5_9FLAO</name>
<feature type="transmembrane region" description="Helical" evidence="6">
    <location>
        <begin position="324"/>
        <end position="342"/>
    </location>
</feature>
<feature type="transmembrane region" description="Helical" evidence="6">
    <location>
        <begin position="91"/>
        <end position="109"/>
    </location>
</feature>
<feature type="transmembrane region" description="Helical" evidence="6">
    <location>
        <begin position="294"/>
        <end position="312"/>
    </location>
</feature>
<feature type="transmembrane region" description="Helical" evidence="6">
    <location>
        <begin position="381"/>
        <end position="402"/>
    </location>
</feature>
<feature type="transmembrane region" description="Helical" evidence="6">
    <location>
        <begin position="348"/>
        <end position="369"/>
    </location>
</feature>
<evidence type="ECO:0000313" key="7">
    <source>
        <dbReference type="EMBL" id="GGG40263.1"/>
    </source>
</evidence>
<evidence type="ECO:0000256" key="5">
    <source>
        <dbReference type="ARBA" id="ARBA00023136"/>
    </source>
</evidence>
<dbReference type="Gene3D" id="1.20.1250.20">
    <property type="entry name" value="MFS general substrate transporter like domains"/>
    <property type="match status" value="2"/>
</dbReference>
<evidence type="ECO:0000256" key="1">
    <source>
        <dbReference type="ARBA" id="ARBA00004429"/>
    </source>
</evidence>
<dbReference type="InterPro" id="IPR050375">
    <property type="entry name" value="MFS_TsgA-like"/>
</dbReference>
<evidence type="ECO:0000256" key="3">
    <source>
        <dbReference type="ARBA" id="ARBA00022692"/>
    </source>
</evidence>
<evidence type="ECO:0000256" key="6">
    <source>
        <dbReference type="SAM" id="Phobius"/>
    </source>
</evidence>
<dbReference type="PANTHER" id="PTHR43702:SF11">
    <property type="entry name" value="L-FUCOSE-PROTON SYMPORTER"/>
    <property type="match status" value="1"/>
</dbReference>